<dbReference type="RefSeq" id="WP_157470397.1">
    <property type="nucleotide sequence ID" value="NZ_CP012040.1"/>
</dbReference>
<name>A0A0H4PA08_9BACT</name>
<dbReference type="KEGG" id="camu:CA2015_1881"/>
<organism evidence="2 3">
    <name type="scientific">Cyclobacterium amurskyense</name>
    <dbReference type="NCBI Taxonomy" id="320787"/>
    <lineage>
        <taxon>Bacteria</taxon>
        <taxon>Pseudomonadati</taxon>
        <taxon>Bacteroidota</taxon>
        <taxon>Cytophagia</taxon>
        <taxon>Cytophagales</taxon>
        <taxon>Cyclobacteriaceae</taxon>
        <taxon>Cyclobacterium</taxon>
    </lineage>
</organism>
<evidence type="ECO:0000259" key="1">
    <source>
        <dbReference type="Pfam" id="PF13391"/>
    </source>
</evidence>
<sequence length="262" mass="30358">MSRKKSRDFTKKNVTTLAERAHFLCSNPDCKKMTTGSHSNIGKSLRSGEAAHIYGASDNGPRFNTQLKDEDIRNIKNGIWLCGDCHKIIDTDPKRYSVKNLQKWKSTHEEFVRILRSKPNYNSLLYLLKPTYDEVQKAKDLLDFLDNRRVFYNQSDDEIPSHVLSSIQEVRKELLRKKSQIPETFLADKIDKMLKGLRQFLDTLFDVDLNTLKCNSNDSDWIRFDTSINAMRKVFGVLIFEISKHFQIPVGSDLEKIVPVNQ</sequence>
<dbReference type="AlphaFoldDB" id="A0A0H4PA08"/>
<evidence type="ECO:0000313" key="2">
    <source>
        <dbReference type="EMBL" id="AKP51311.1"/>
    </source>
</evidence>
<reference evidence="2 3" key="1">
    <citation type="submission" date="2015-07" db="EMBL/GenBank/DDBJ databases">
        <authorList>
            <person name="Kim K.M."/>
        </authorList>
    </citation>
    <scope>NUCLEOTIDE SEQUENCE [LARGE SCALE GENOMIC DNA]</scope>
    <source>
        <strain evidence="2 3">KCTC 12363</strain>
    </source>
</reference>
<dbReference type="OrthoDB" id="8450256at2"/>
<dbReference type="Pfam" id="PF13391">
    <property type="entry name" value="HNH_2"/>
    <property type="match status" value="1"/>
</dbReference>
<evidence type="ECO:0000313" key="3">
    <source>
        <dbReference type="Proteomes" id="UP000036520"/>
    </source>
</evidence>
<proteinExistence type="predicted"/>
<gene>
    <name evidence="2" type="ORF">CA2015_1881</name>
</gene>
<keyword evidence="3" id="KW-1185">Reference proteome</keyword>
<dbReference type="InterPro" id="IPR003615">
    <property type="entry name" value="HNH_nuc"/>
</dbReference>
<protein>
    <recommendedName>
        <fullName evidence="1">HNH nuclease domain-containing protein</fullName>
    </recommendedName>
</protein>
<feature type="domain" description="HNH nuclease" evidence="1">
    <location>
        <begin position="49"/>
        <end position="90"/>
    </location>
</feature>
<dbReference type="Proteomes" id="UP000036520">
    <property type="component" value="Chromosome"/>
</dbReference>
<dbReference type="EMBL" id="CP012040">
    <property type="protein sequence ID" value="AKP51311.1"/>
    <property type="molecule type" value="Genomic_DNA"/>
</dbReference>
<accession>A0A0H4PA08</accession>